<evidence type="ECO:0000313" key="2">
    <source>
        <dbReference type="EMBL" id="GES97871.1"/>
    </source>
</evidence>
<evidence type="ECO:0000313" key="3">
    <source>
        <dbReference type="Proteomes" id="UP000247702"/>
    </source>
</evidence>
<dbReference type="OrthoDB" id="10350179at2759"/>
<dbReference type="Proteomes" id="UP000247702">
    <property type="component" value="Unassembled WGS sequence"/>
</dbReference>
<dbReference type="AlphaFoldDB" id="A0A2Z6Q1N9"/>
<gene>
    <name evidence="2" type="ORF">RCL2_002444100</name>
    <name evidence="1" type="ORF">RclHR1_10070007</name>
</gene>
<dbReference type="EMBL" id="BLAL01000261">
    <property type="protein sequence ID" value="GES97871.1"/>
    <property type="molecule type" value="Genomic_DNA"/>
</dbReference>
<proteinExistence type="predicted"/>
<name>A0A2Z6Q1N9_9GLOM</name>
<protein>
    <submittedName>
        <fullName evidence="2">Ribonuclease H-like domain-containing protein</fullName>
    </submittedName>
</protein>
<evidence type="ECO:0000313" key="1">
    <source>
        <dbReference type="EMBL" id="GBB83345.1"/>
    </source>
</evidence>
<reference evidence="1 3" key="1">
    <citation type="submission" date="2017-11" db="EMBL/GenBank/DDBJ databases">
        <title>The genome of Rhizophagus clarus HR1 reveals common genetic basis of auxotrophy among arbuscular mycorrhizal fungi.</title>
        <authorList>
            <person name="Kobayashi Y."/>
        </authorList>
    </citation>
    <scope>NUCLEOTIDE SEQUENCE [LARGE SCALE GENOMIC DNA]</scope>
    <source>
        <strain evidence="1 3">HR1</strain>
    </source>
</reference>
<dbReference type="Proteomes" id="UP000615446">
    <property type="component" value="Unassembled WGS sequence"/>
</dbReference>
<comment type="caution">
    <text evidence="1">The sequence shown here is derived from an EMBL/GenBank/DDBJ whole genome shotgun (WGS) entry which is preliminary data.</text>
</comment>
<sequence>MICPRNSWAHFWSPSVKDTTYGKILSKDNHTPSSPMMIMEHWVPCLITDNHNNARGHTPNSRPNFLQPCEGCNLHYPYYIADLRPKCILFFAIDRNLNLKIHNNQHRVDRNSLLRTTERHTNKRVQTTQSHHSLRTLAYNDYL</sequence>
<keyword evidence="3" id="KW-1185">Reference proteome</keyword>
<organism evidence="1 3">
    <name type="scientific">Rhizophagus clarus</name>
    <dbReference type="NCBI Taxonomy" id="94130"/>
    <lineage>
        <taxon>Eukaryota</taxon>
        <taxon>Fungi</taxon>
        <taxon>Fungi incertae sedis</taxon>
        <taxon>Mucoromycota</taxon>
        <taxon>Glomeromycotina</taxon>
        <taxon>Glomeromycetes</taxon>
        <taxon>Glomerales</taxon>
        <taxon>Glomeraceae</taxon>
        <taxon>Rhizophagus</taxon>
    </lineage>
</organism>
<accession>A0A2Z6Q1N9</accession>
<reference evidence="2" key="2">
    <citation type="submission" date="2019-10" db="EMBL/GenBank/DDBJ databases">
        <title>Conservation and host-specific expression of non-tandemly repeated heterogenous ribosome RNA gene in arbuscular mycorrhizal fungi.</title>
        <authorList>
            <person name="Maeda T."/>
            <person name="Kobayashi Y."/>
            <person name="Nakagawa T."/>
            <person name="Ezawa T."/>
            <person name="Yamaguchi K."/>
            <person name="Bino T."/>
            <person name="Nishimoto Y."/>
            <person name="Shigenobu S."/>
            <person name="Kawaguchi M."/>
        </authorList>
    </citation>
    <scope>NUCLEOTIDE SEQUENCE</scope>
    <source>
        <strain evidence="2">HR1</strain>
    </source>
</reference>
<dbReference type="EMBL" id="BEXD01000011">
    <property type="protein sequence ID" value="GBB83345.1"/>
    <property type="molecule type" value="Genomic_DNA"/>
</dbReference>